<keyword evidence="3" id="KW-0808">Transferase</keyword>
<dbReference type="Gene3D" id="3.40.630.30">
    <property type="match status" value="1"/>
</dbReference>
<evidence type="ECO:0000256" key="8">
    <source>
        <dbReference type="ARBA" id="ARBA00039866"/>
    </source>
</evidence>
<dbReference type="PANTHER" id="PTHR37323">
    <property type="entry name" value="GCN5-RELATED N-ACETYLTRANSFERASE"/>
    <property type="match status" value="1"/>
</dbReference>
<keyword evidence="2" id="KW-0444">Lipid biosynthesis</keyword>
<name>A0ABW5DF14_9HYPH</name>
<comment type="similarity">
    <text evidence="6">Belongs to the acetyltransferase family. OlsB subfamily.</text>
</comment>
<dbReference type="SUPFAM" id="SSF55729">
    <property type="entry name" value="Acyl-CoA N-acyltransferases (Nat)"/>
    <property type="match status" value="1"/>
</dbReference>
<evidence type="ECO:0000256" key="2">
    <source>
        <dbReference type="ARBA" id="ARBA00022516"/>
    </source>
</evidence>
<dbReference type="EMBL" id="JBHUIR010000020">
    <property type="protein sequence ID" value="MFD2259512.1"/>
    <property type="molecule type" value="Genomic_DNA"/>
</dbReference>
<evidence type="ECO:0000256" key="4">
    <source>
        <dbReference type="ARBA" id="ARBA00023098"/>
    </source>
</evidence>
<dbReference type="Pfam" id="PF13444">
    <property type="entry name" value="Acetyltransf_5"/>
    <property type="match status" value="1"/>
</dbReference>
<evidence type="ECO:0000256" key="3">
    <source>
        <dbReference type="ARBA" id="ARBA00022679"/>
    </source>
</evidence>
<evidence type="ECO:0000256" key="6">
    <source>
        <dbReference type="ARBA" id="ARBA00038095"/>
    </source>
</evidence>
<organism evidence="11 12">
    <name type="scientific">Chelativorans composti</name>
    <dbReference type="NCBI Taxonomy" id="768533"/>
    <lineage>
        <taxon>Bacteria</taxon>
        <taxon>Pseudomonadati</taxon>
        <taxon>Pseudomonadota</taxon>
        <taxon>Alphaproteobacteria</taxon>
        <taxon>Hyphomicrobiales</taxon>
        <taxon>Phyllobacteriaceae</taxon>
        <taxon>Chelativorans</taxon>
    </lineage>
</organism>
<accession>A0ABW5DF14</accession>
<dbReference type="InterPro" id="IPR016181">
    <property type="entry name" value="Acyl_CoA_acyltransferase"/>
</dbReference>
<dbReference type="RefSeq" id="WP_165277364.1">
    <property type="nucleotide sequence ID" value="NZ_BAABGS010000018.1"/>
</dbReference>
<evidence type="ECO:0000256" key="10">
    <source>
        <dbReference type="ARBA" id="ARBA00047785"/>
    </source>
</evidence>
<protein>
    <recommendedName>
        <fullName evidence="8">L-ornithine N(alpha)-acyltransferase</fullName>
        <ecNumber evidence="7">2.3.2.30</ecNumber>
    </recommendedName>
</protein>
<comment type="caution">
    <text evidence="11">The sequence shown here is derived from an EMBL/GenBank/DDBJ whole genome shotgun (WGS) entry which is preliminary data.</text>
</comment>
<dbReference type="EC" id="2.3.2.30" evidence="7"/>
<comment type="function">
    <text evidence="9">Catalyzes the first step in the biosynthesis of ornithine lipids, which are phosphorus-free membrane lipids. Catalyzes the 3-hydroxyacyl-acyl carrier protein-dependent acylation of ornithine to form lyso-ornithine lipid (LOL).</text>
</comment>
<dbReference type="InterPro" id="IPR052351">
    <property type="entry name" value="Ornithine_N-alpha-AT"/>
</dbReference>
<keyword evidence="5" id="KW-0012">Acyltransferase</keyword>
<evidence type="ECO:0000313" key="12">
    <source>
        <dbReference type="Proteomes" id="UP001597373"/>
    </source>
</evidence>
<evidence type="ECO:0000256" key="7">
    <source>
        <dbReference type="ARBA" id="ARBA00039058"/>
    </source>
</evidence>
<evidence type="ECO:0000256" key="1">
    <source>
        <dbReference type="ARBA" id="ARBA00005189"/>
    </source>
</evidence>
<dbReference type="Proteomes" id="UP001597373">
    <property type="component" value="Unassembled WGS sequence"/>
</dbReference>
<keyword evidence="4" id="KW-0443">Lipid metabolism</keyword>
<evidence type="ECO:0000256" key="5">
    <source>
        <dbReference type="ARBA" id="ARBA00023315"/>
    </source>
</evidence>
<comment type="pathway">
    <text evidence="1">Lipid metabolism.</text>
</comment>
<dbReference type="PANTHER" id="PTHR37323:SF1">
    <property type="entry name" value="L-ORNITHINE N(ALPHA)-ACYLTRANSFERASE"/>
    <property type="match status" value="1"/>
</dbReference>
<keyword evidence="12" id="KW-1185">Reference proteome</keyword>
<reference evidence="12" key="1">
    <citation type="journal article" date="2019" name="Int. J. Syst. Evol. Microbiol.">
        <title>The Global Catalogue of Microorganisms (GCM) 10K type strain sequencing project: providing services to taxonomists for standard genome sequencing and annotation.</title>
        <authorList>
            <consortium name="The Broad Institute Genomics Platform"/>
            <consortium name="The Broad Institute Genome Sequencing Center for Infectious Disease"/>
            <person name="Wu L."/>
            <person name="Ma J."/>
        </authorList>
    </citation>
    <scope>NUCLEOTIDE SEQUENCE [LARGE SCALE GENOMIC DNA]</scope>
    <source>
        <strain evidence="12">KCTC 23707</strain>
    </source>
</reference>
<comment type="catalytic activity">
    <reaction evidence="10">
        <text>a (3R)-hydroxyacyl-[ACP] + L-ornithine = a lyso-ornithine lipid + holo-[ACP] + H(+)</text>
        <dbReference type="Rhea" id="RHEA:20633"/>
        <dbReference type="Rhea" id="RHEA-COMP:9685"/>
        <dbReference type="Rhea" id="RHEA-COMP:9945"/>
        <dbReference type="ChEBI" id="CHEBI:15378"/>
        <dbReference type="ChEBI" id="CHEBI:46911"/>
        <dbReference type="ChEBI" id="CHEBI:64479"/>
        <dbReference type="ChEBI" id="CHEBI:78827"/>
        <dbReference type="ChEBI" id="CHEBI:138482"/>
        <dbReference type="EC" id="2.3.2.30"/>
    </reaction>
    <physiologicalReaction direction="left-to-right" evidence="10">
        <dbReference type="Rhea" id="RHEA:20634"/>
    </physiologicalReaction>
</comment>
<evidence type="ECO:0000256" key="9">
    <source>
        <dbReference type="ARBA" id="ARBA00045724"/>
    </source>
</evidence>
<proteinExistence type="inferred from homology"/>
<sequence>MDGNPGSREAALLERAYLTGDAPAQGTVLGRLGTMQVRLAESGDDVTAAQIVRYQVFVQELGARSACAQAEGRDADEFDAICDHLLVIDTAPDEEGRPHRIIGTYRLLPQERAVRGFYSDGEFELSELVARHPERRFLELGRSCVLPDYRSKRTIELLWHGIWAYCRRNRIDVMVGCASFHGVEPSEHAQALSLLAHDFPAEGEWHIRARPDRYSSMKLMPREKVDPKVALAGMPPLVKGYLRLGARFGDGCVIDRDFDTTDVMVVLPVENIPARYIDYYTPSGAMTGIDGRSA</sequence>
<gene>
    <name evidence="11" type="ORF">ACFSMZ_07010</name>
</gene>
<evidence type="ECO:0000313" key="11">
    <source>
        <dbReference type="EMBL" id="MFD2259512.1"/>
    </source>
</evidence>